<evidence type="ECO:0000256" key="2">
    <source>
        <dbReference type="SAM" id="Phobius"/>
    </source>
</evidence>
<accession>A0AAV0UL34</accession>
<dbReference type="Proteomes" id="UP001162031">
    <property type="component" value="Unassembled WGS sequence"/>
</dbReference>
<evidence type="ECO:0000313" key="3">
    <source>
        <dbReference type="EMBL" id="CAI5737686.1"/>
    </source>
</evidence>
<evidence type="ECO:0000256" key="1">
    <source>
        <dbReference type="SAM" id="MobiDB-lite"/>
    </source>
</evidence>
<sequence length="128" mass="14279">MKATFARMQKIRGNLSAVGQPKVPVPMPTGPTDKRSFIWVSSRDAEIYPLVLCVGLGVGVAIFSGVRHLTSDPDVNLDPDRRETPAWERYEPEEGKTFSRNRHNFATLTPNPINTLTESSTHDQESNE</sequence>
<organism evidence="3 4">
    <name type="scientific">Hyaloperonospora brassicae</name>
    <name type="common">Brassica downy mildew</name>
    <name type="synonym">Peronospora brassicae</name>
    <dbReference type="NCBI Taxonomy" id="162125"/>
    <lineage>
        <taxon>Eukaryota</taxon>
        <taxon>Sar</taxon>
        <taxon>Stramenopiles</taxon>
        <taxon>Oomycota</taxon>
        <taxon>Peronosporomycetes</taxon>
        <taxon>Peronosporales</taxon>
        <taxon>Peronosporaceae</taxon>
        <taxon>Hyaloperonospora</taxon>
    </lineage>
</organism>
<protein>
    <recommendedName>
        <fullName evidence="5">RxLR effector candidate protein</fullName>
    </recommendedName>
</protein>
<proteinExistence type="predicted"/>
<dbReference type="AlphaFoldDB" id="A0AAV0UL34"/>
<evidence type="ECO:0008006" key="5">
    <source>
        <dbReference type="Google" id="ProtNLM"/>
    </source>
</evidence>
<name>A0AAV0UL34_HYABA</name>
<keyword evidence="2" id="KW-1133">Transmembrane helix</keyword>
<keyword evidence="2" id="KW-0812">Transmembrane</keyword>
<gene>
    <name evidence="3" type="ORF">HBR001_LOCUS7237</name>
</gene>
<keyword evidence="2" id="KW-0472">Membrane</keyword>
<dbReference type="EMBL" id="CANTFL010001342">
    <property type="protein sequence ID" value="CAI5737686.1"/>
    <property type="molecule type" value="Genomic_DNA"/>
</dbReference>
<feature type="compositionally biased region" description="Polar residues" evidence="1">
    <location>
        <begin position="104"/>
        <end position="119"/>
    </location>
</feature>
<comment type="caution">
    <text evidence="3">The sequence shown here is derived from an EMBL/GenBank/DDBJ whole genome shotgun (WGS) entry which is preliminary data.</text>
</comment>
<reference evidence="3" key="1">
    <citation type="submission" date="2022-12" db="EMBL/GenBank/DDBJ databases">
        <authorList>
            <person name="Webb A."/>
        </authorList>
    </citation>
    <scope>NUCLEOTIDE SEQUENCE</scope>
    <source>
        <strain evidence="3">Hp1</strain>
    </source>
</reference>
<feature type="transmembrane region" description="Helical" evidence="2">
    <location>
        <begin position="47"/>
        <end position="66"/>
    </location>
</feature>
<dbReference type="Pfam" id="PF06522">
    <property type="entry name" value="B12D"/>
    <property type="match status" value="1"/>
</dbReference>
<evidence type="ECO:0000313" key="4">
    <source>
        <dbReference type="Proteomes" id="UP001162031"/>
    </source>
</evidence>
<feature type="region of interest" description="Disordered" evidence="1">
    <location>
        <begin position="101"/>
        <end position="128"/>
    </location>
</feature>
<keyword evidence="4" id="KW-1185">Reference proteome</keyword>
<dbReference type="InterPro" id="IPR010530">
    <property type="entry name" value="B12D"/>
</dbReference>